<protein>
    <recommendedName>
        <fullName evidence="1">DUF8041 domain-containing protein</fullName>
    </recommendedName>
</protein>
<proteinExistence type="predicted"/>
<organism evidence="2 3">
    <name type="scientific">Fraxinus pennsylvanica</name>
    <dbReference type="NCBI Taxonomy" id="56036"/>
    <lineage>
        <taxon>Eukaryota</taxon>
        <taxon>Viridiplantae</taxon>
        <taxon>Streptophyta</taxon>
        <taxon>Embryophyta</taxon>
        <taxon>Tracheophyta</taxon>
        <taxon>Spermatophyta</taxon>
        <taxon>Magnoliopsida</taxon>
        <taxon>eudicotyledons</taxon>
        <taxon>Gunneridae</taxon>
        <taxon>Pentapetalae</taxon>
        <taxon>asterids</taxon>
        <taxon>lamiids</taxon>
        <taxon>Lamiales</taxon>
        <taxon>Oleaceae</taxon>
        <taxon>Oleeae</taxon>
        <taxon>Fraxinus</taxon>
    </lineage>
</organism>
<dbReference type="InterPro" id="IPR058354">
    <property type="entry name" value="DUF8041"/>
</dbReference>
<dbReference type="Pfam" id="PF26145">
    <property type="entry name" value="DUF8041"/>
    <property type="match status" value="1"/>
</dbReference>
<evidence type="ECO:0000259" key="1">
    <source>
        <dbReference type="Pfam" id="PF26145"/>
    </source>
</evidence>
<dbReference type="AlphaFoldDB" id="A0AAD1ZJN2"/>
<dbReference type="EMBL" id="OU503045">
    <property type="protein sequence ID" value="CAI9770313.1"/>
    <property type="molecule type" value="Genomic_DNA"/>
</dbReference>
<evidence type="ECO:0000313" key="3">
    <source>
        <dbReference type="Proteomes" id="UP000834106"/>
    </source>
</evidence>
<accession>A0AAD1ZJN2</accession>
<name>A0AAD1ZJN2_9LAMI</name>
<gene>
    <name evidence="2" type="ORF">FPE_LOCUS17650</name>
</gene>
<evidence type="ECO:0000313" key="2">
    <source>
        <dbReference type="EMBL" id="CAI9770313.1"/>
    </source>
</evidence>
<sequence length="110" mass="12938">MYMWVFKERPENALGKMQLRSYMNGHSRQRERSFSSSVDNGFVRSHRMQRKHYKGLSNPQCVHDIKVIPSPNLNGHLHDSHPTFKVTLESFLLSDVLSKFLSIKDIHSRR</sequence>
<keyword evidence="3" id="KW-1185">Reference proteome</keyword>
<dbReference type="PANTHER" id="PTHR33981:SF3">
    <property type="entry name" value="EXPRESSED PROTEIN"/>
    <property type="match status" value="1"/>
</dbReference>
<dbReference type="PANTHER" id="PTHR33981">
    <property type="entry name" value="EXPRESSED PROTEIN"/>
    <property type="match status" value="1"/>
</dbReference>
<dbReference type="Proteomes" id="UP000834106">
    <property type="component" value="Chromosome 10"/>
</dbReference>
<feature type="domain" description="DUF8041" evidence="1">
    <location>
        <begin position="1"/>
        <end position="75"/>
    </location>
</feature>
<reference evidence="2" key="1">
    <citation type="submission" date="2023-05" db="EMBL/GenBank/DDBJ databases">
        <authorList>
            <person name="Huff M."/>
        </authorList>
    </citation>
    <scope>NUCLEOTIDE SEQUENCE</scope>
</reference>